<dbReference type="PROSITE" id="PS51257">
    <property type="entry name" value="PROKAR_LIPOPROTEIN"/>
    <property type="match status" value="1"/>
</dbReference>
<dbReference type="RefSeq" id="WP_089693747.1">
    <property type="nucleotide sequence ID" value="NZ_FNHL01000001.1"/>
</dbReference>
<accession>A0A1G9PRC6</accession>
<feature type="region of interest" description="Disordered" evidence="1">
    <location>
        <begin position="21"/>
        <end position="48"/>
    </location>
</feature>
<evidence type="ECO:0000313" key="2">
    <source>
        <dbReference type="EMBL" id="SDM01368.1"/>
    </source>
</evidence>
<dbReference type="AlphaFoldDB" id="A0A1G9PRC6"/>
<gene>
    <name evidence="2" type="ORF">SAMN04487949_0499</name>
</gene>
<evidence type="ECO:0000313" key="3">
    <source>
        <dbReference type="Proteomes" id="UP000199451"/>
    </source>
</evidence>
<keyword evidence="3" id="KW-1185">Reference proteome</keyword>
<proteinExistence type="predicted"/>
<protein>
    <submittedName>
        <fullName evidence="2">Uncharacterized protein</fullName>
    </submittedName>
</protein>
<evidence type="ECO:0000256" key="1">
    <source>
        <dbReference type="SAM" id="MobiDB-lite"/>
    </source>
</evidence>
<dbReference type="Proteomes" id="UP000199451">
    <property type="component" value="Unassembled WGS sequence"/>
</dbReference>
<sequence>MNRRTVLAAVATATTTGLSGCTAGGGGDGTAGGSPSPGSAPTVDSSTLDATGDCSVPNTASVAVDAAVVVTGCIQGPNGCHQPVLADVTVDGETLEVVVTTEARGGDGCTQALVQRGYEATVTFDGDRPATVTVVHDSMGSRETVATAER</sequence>
<dbReference type="OrthoDB" id="313543at2157"/>
<feature type="compositionally biased region" description="Gly residues" evidence="1">
    <location>
        <begin position="22"/>
        <end position="32"/>
    </location>
</feature>
<dbReference type="EMBL" id="FNHL01000001">
    <property type="protein sequence ID" value="SDM01368.1"/>
    <property type="molecule type" value="Genomic_DNA"/>
</dbReference>
<reference evidence="3" key="1">
    <citation type="submission" date="2016-10" db="EMBL/GenBank/DDBJ databases">
        <authorList>
            <person name="Varghese N."/>
            <person name="Submissions S."/>
        </authorList>
    </citation>
    <scope>NUCLEOTIDE SEQUENCE [LARGE SCALE GENOMIC DNA]</scope>
    <source>
        <strain evidence="3">CGMCC 1.10119</strain>
    </source>
</reference>
<organism evidence="2 3">
    <name type="scientific">Halogranum gelatinilyticum</name>
    <dbReference type="NCBI Taxonomy" id="660521"/>
    <lineage>
        <taxon>Archaea</taxon>
        <taxon>Methanobacteriati</taxon>
        <taxon>Methanobacteriota</taxon>
        <taxon>Stenosarchaea group</taxon>
        <taxon>Halobacteria</taxon>
        <taxon>Halobacteriales</taxon>
        <taxon>Haloferacaceae</taxon>
    </lineage>
</organism>
<feature type="compositionally biased region" description="Low complexity" evidence="1">
    <location>
        <begin position="33"/>
        <end position="42"/>
    </location>
</feature>
<name>A0A1G9PRC6_9EURY</name>